<evidence type="ECO:0000313" key="2">
    <source>
        <dbReference type="EMBL" id="SDU78352.1"/>
    </source>
</evidence>
<dbReference type="STRING" id="131112.SAMN04489737_0440"/>
<keyword evidence="1" id="KW-0732">Signal</keyword>
<dbReference type="InterPro" id="IPR010860">
    <property type="entry name" value="CAMP_factor"/>
</dbReference>
<dbReference type="AlphaFoldDB" id="A0A1H2LBY0"/>
<sequence length="272" mass="29562">MKKSLIAVALSASLLIPHLAAPVAHATTVSYPAVSLVSLTANTGENQEKQIQAEAKEKAEAVEETMKHVTEIADAAKVARPDIKWSKEFNELFKTLSELQGEILALASGNIPAFDAKTILARAELATNIGLTIDTAATKLKDKVQAAHVEIGFAVTRAVIRLTNLTSTEAQLKESIKDLQDVLARVSEYPEIAPTDTATVYVKNELTKKIWKTRWDRDTNILGKKAFVTYHGLNKHITKAVGVELNPHSTVQQVRDAVTDLDTAYKTALAGK</sequence>
<dbReference type="Pfam" id="PF07373">
    <property type="entry name" value="CAMP_factor"/>
    <property type="match status" value="1"/>
</dbReference>
<evidence type="ECO:0000256" key="1">
    <source>
        <dbReference type="SAM" id="SignalP"/>
    </source>
</evidence>
<protein>
    <submittedName>
        <fullName evidence="2">cAMP factor</fullName>
    </submittedName>
</protein>
<dbReference type="EMBL" id="LT629804">
    <property type="protein sequence ID" value="SDU78352.1"/>
    <property type="molecule type" value="Genomic_DNA"/>
</dbReference>
<dbReference type="Proteomes" id="UP000214355">
    <property type="component" value="Chromosome I"/>
</dbReference>
<accession>A0A1H2LBY0</accession>
<gene>
    <name evidence="2" type="ORF">SAMN04489737_0440</name>
</gene>
<evidence type="ECO:0000313" key="3">
    <source>
        <dbReference type="Proteomes" id="UP000214355"/>
    </source>
</evidence>
<dbReference type="RefSeq" id="WP_091279368.1">
    <property type="nucleotide sequence ID" value="NZ_LT629804.1"/>
</dbReference>
<reference evidence="3" key="1">
    <citation type="submission" date="2016-10" db="EMBL/GenBank/DDBJ databases">
        <authorList>
            <person name="Varghese N."/>
            <person name="Submissions S."/>
        </authorList>
    </citation>
    <scope>NUCLEOTIDE SEQUENCE [LARGE SCALE GENOMIC DNA]</scope>
    <source>
        <strain evidence="3">DSM 10002</strain>
    </source>
</reference>
<name>A0A1H2LBY0_9ACTO</name>
<feature type="chain" id="PRO_5039157691" evidence="1">
    <location>
        <begin position="21"/>
        <end position="272"/>
    </location>
</feature>
<dbReference type="GeneID" id="65344191"/>
<dbReference type="OrthoDB" id="3711824at2"/>
<organism evidence="2 3">
    <name type="scientific">Arcanobacterium phocae</name>
    <dbReference type="NCBI Taxonomy" id="131112"/>
    <lineage>
        <taxon>Bacteria</taxon>
        <taxon>Bacillati</taxon>
        <taxon>Actinomycetota</taxon>
        <taxon>Actinomycetes</taxon>
        <taxon>Actinomycetales</taxon>
        <taxon>Actinomycetaceae</taxon>
        <taxon>Arcanobacterium</taxon>
    </lineage>
</organism>
<feature type="signal peptide" evidence="1">
    <location>
        <begin position="1"/>
        <end position="20"/>
    </location>
</feature>
<proteinExistence type="predicted"/>
<keyword evidence="3" id="KW-1185">Reference proteome</keyword>